<proteinExistence type="predicted"/>
<sequence>MKKAYVKPSMESEMFLPNTYIAACEILSTWRVKCNVPDGIGYYETNGIPGYQRGSWREEGDEYIASGSGCGTWHEGVNTEPKANAMWQESRSGKYYPVFFWEQWTGGWFTSPEHFSKVEDAEWEHEKNHS</sequence>
<evidence type="ECO:0000313" key="1">
    <source>
        <dbReference type="EMBL" id="MBD8002983.1"/>
    </source>
</evidence>
<protein>
    <submittedName>
        <fullName evidence="1">Uncharacterized protein</fullName>
    </submittedName>
</protein>
<evidence type="ECO:0000313" key="2">
    <source>
        <dbReference type="Proteomes" id="UP000616346"/>
    </source>
</evidence>
<organism evidence="1 2">
    <name type="scientific">Phocaeicola faecium</name>
    <dbReference type="NCBI Taxonomy" id="2762213"/>
    <lineage>
        <taxon>Bacteria</taxon>
        <taxon>Pseudomonadati</taxon>
        <taxon>Bacteroidota</taxon>
        <taxon>Bacteroidia</taxon>
        <taxon>Bacteroidales</taxon>
        <taxon>Bacteroidaceae</taxon>
        <taxon>Phocaeicola</taxon>
    </lineage>
</organism>
<comment type="caution">
    <text evidence="1">The sequence shown here is derived from an EMBL/GenBank/DDBJ whole genome shotgun (WGS) entry which is preliminary data.</text>
</comment>
<gene>
    <name evidence="1" type="ORF">H9626_12305</name>
</gene>
<dbReference type="RefSeq" id="WP_191710654.1">
    <property type="nucleotide sequence ID" value="NZ_JACSPQ010000017.1"/>
</dbReference>
<keyword evidence="2" id="KW-1185">Reference proteome</keyword>
<dbReference type="EMBL" id="JACSPQ010000017">
    <property type="protein sequence ID" value="MBD8002983.1"/>
    <property type="molecule type" value="Genomic_DNA"/>
</dbReference>
<reference evidence="1 2" key="1">
    <citation type="submission" date="2020-08" db="EMBL/GenBank/DDBJ databases">
        <title>A Genomic Blueprint of the Chicken Gut Microbiome.</title>
        <authorList>
            <person name="Gilroy R."/>
            <person name="Ravi A."/>
            <person name="Getino M."/>
            <person name="Pursley I."/>
            <person name="Horton D.L."/>
            <person name="Alikhan N.-F."/>
            <person name="Baker D."/>
            <person name="Gharbi K."/>
            <person name="Hall N."/>
            <person name="Watson M."/>
            <person name="Adriaenssens E.M."/>
            <person name="Foster-Nyarko E."/>
            <person name="Jarju S."/>
            <person name="Secka A."/>
            <person name="Antonio M."/>
            <person name="Oren A."/>
            <person name="Chaudhuri R."/>
            <person name="La Ragione R.M."/>
            <person name="Hildebrand F."/>
            <person name="Pallen M.J."/>
        </authorList>
    </citation>
    <scope>NUCLEOTIDE SEQUENCE [LARGE SCALE GENOMIC DNA]</scope>
    <source>
        <strain evidence="1 2">Sa1YUN3</strain>
    </source>
</reference>
<accession>A0ABR8VDZ6</accession>
<name>A0ABR8VDZ6_9BACT</name>
<dbReference type="Proteomes" id="UP000616346">
    <property type="component" value="Unassembled WGS sequence"/>
</dbReference>